<dbReference type="InterPro" id="IPR023376">
    <property type="entry name" value="YqcC-like_dom"/>
</dbReference>
<sequence length="116" mass="13236">MNKSQQLKTLLVLLQDNLHELNLWQMDTPTAEQLASTQPFCVDTLRFEQWLQFIFIPKISEMIALNLPLPTQISLCPMAEESFKGVGEQAAKVINTIGDIDELMSGQRQQTLYLNK</sequence>
<dbReference type="Proteomes" id="UP000307999">
    <property type="component" value="Unassembled WGS sequence"/>
</dbReference>
<dbReference type="EMBL" id="SWDB01000011">
    <property type="protein sequence ID" value="TKB45952.1"/>
    <property type="molecule type" value="Genomic_DNA"/>
</dbReference>
<evidence type="ECO:0000259" key="1">
    <source>
        <dbReference type="Pfam" id="PF04287"/>
    </source>
</evidence>
<dbReference type="SUPFAM" id="SSF158452">
    <property type="entry name" value="YqcC-like"/>
    <property type="match status" value="1"/>
</dbReference>
<proteinExistence type="predicted"/>
<dbReference type="AlphaFoldDB" id="A0A4U1B622"/>
<dbReference type="RefSeq" id="WP_136735347.1">
    <property type="nucleotide sequence ID" value="NZ_SWDB01000011.1"/>
</dbReference>
<organism evidence="2 3">
    <name type="scientific">Thalassotalea mangrovi</name>
    <dbReference type="NCBI Taxonomy" id="2572245"/>
    <lineage>
        <taxon>Bacteria</taxon>
        <taxon>Pseudomonadati</taxon>
        <taxon>Pseudomonadota</taxon>
        <taxon>Gammaproteobacteria</taxon>
        <taxon>Alteromonadales</taxon>
        <taxon>Colwelliaceae</taxon>
        <taxon>Thalassotalea</taxon>
    </lineage>
</organism>
<keyword evidence="3" id="KW-1185">Reference proteome</keyword>
<evidence type="ECO:0000313" key="2">
    <source>
        <dbReference type="EMBL" id="TKB45952.1"/>
    </source>
</evidence>
<accession>A0A4U1B622</accession>
<name>A0A4U1B622_9GAMM</name>
<dbReference type="PANTHER" id="PTHR39586:SF1">
    <property type="entry name" value="CYTOPLASMIC PROTEIN"/>
    <property type="match status" value="1"/>
</dbReference>
<dbReference type="InterPro" id="IPR036814">
    <property type="entry name" value="YqcC-like_sf"/>
</dbReference>
<comment type="caution">
    <text evidence="2">The sequence shown here is derived from an EMBL/GenBank/DDBJ whole genome shotgun (WGS) entry which is preliminary data.</text>
</comment>
<dbReference type="OrthoDB" id="8794567at2"/>
<dbReference type="GO" id="GO:0044010">
    <property type="term" value="P:single-species biofilm formation"/>
    <property type="evidence" value="ECO:0007669"/>
    <property type="project" value="TreeGrafter"/>
</dbReference>
<protein>
    <submittedName>
        <fullName evidence="2">YqcC family protein</fullName>
    </submittedName>
</protein>
<evidence type="ECO:0000313" key="3">
    <source>
        <dbReference type="Proteomes" id="UP000307999"/>
    </source>
</evidence>
<dbReference type="Pfam" id="PF04287">
    <property type="entry name" value="DUF446"/>
    <property type="match status" value="1"/>
</dbReference>
<dbReference type="Gene3D" id="1.20.1440.40">
    <property type="entry name" value="YqcC-like"/>
    <property type="match status" value="1"/>
</dbReference>
<feature type="domain" description="YqcC-like" evidence="1">
    <location>
        <begin position="7"/>
        <end position="103"/>
    </location>
</feature>
<gene>
    <name evidence="2" type="ORF">E8M12_06825</name>
</gene>
<dbReference type="PANTHER" id="PTHR39586">
    <property type="entry name" value="CYTOPLASMIC PROTEIN-RELATED"/>
    <property type="match status" value="1"/>
</dbReference>
<dbReference type="PIRSF" id="PIRSF006257">
    <property type="entry name" value="UCP006257"/>
    <property type="match status" value="1"/>
</dbReference>
<reference evidence="2 3" key="1">
    <citation type="submission" date="2019-04" db="EMBL/GenBank/DDBJ databases">
        <title>Thalassotalea guangxiensis sp. nov., isolated from sediment of the coastal wetland.</title>
        <authorList>
            <person name="Zheng S."/>
            <person name="Zhang D."/>
        </authorList>
    </citation>
    <scope>NUCLEOTIDE SEQUENCE [LARGE SCALE GENOMIC DNA]</scope>
    <source>
        <strain evidence="2 3">ZS-4</strain>
    </source>
</reference>
<dbReference type="InterPro" id="IPR007384">
    <property type="entry name" value="UCP006257"/>
</dbReference>